<dbReference type="AlphaFoldDB" id="A0A383ASF8"/>
<organism evidence="1">
    <name type="scientific">marine metagenome</name>
    <dbReference type="NCBI Taxonomy" id="408172"/>
    <lineage>
        <taxon>unclassified sequences</taxon>
        <taxon>metagenomes</taxon>
        <taxon>ecological metagenomes</taxon>
    </lineage>
</organism>
<evidence type="ECO:0000313" key="1">
    <source>
        <dbReference type="EMBL" id="SVE10624.1"/>
    </source>
</evidence>
<sequence length="103" mass="11452">MANEPEIKHARSFAITKTLSHNRTGNRSPLLSGSADHGLPCHLSRSMVAIIPQKAIITAMMMGSRKARSIMTHPLYNHQTRHLLHACHRVDNVLELLQVLALS</sequence>
<proteinExistence type="predicted"/>
<gene>
    <name evidence="1" type="ORF">METZ01_LOCUS463478</name>
</gene>
<protein>
    <submittedName>
        <fullName evidence="1">Uncharacterized protein</fullName>
    </submittedName>
</protein>
<reference evidence="1" key="1">
    <citation type="submission" date="2018-05" db="EMBL/GenBank/DDBJ databases">
        <authorList>
            <person name="Lanie J.A."/>
            <person name="Ng W.-L."/>
            <person name="Kazmierczak K.M."/>
            <person name="Andrzejewski T.M."/>
            <person name="Davidsen T.M."/>
            <person name="Wayne K.J."/>
            <person name="Tettelin H."/>
            <person name="Glass J.I."/>
            <person name="Rusch D."/>
            <person name="Podicherti R."/>
            <person name="Tsui H.-C.T."/>
            <person name="Winkler M.E."/>
        </authorList>
    </citation>
    <scope>NUCLEOTIDE SEQUENCE</scope>
</reference>
<accession>A0A383ASF8</accession>
<dbReference type="EMBL" id="UINC01194509">
    <property type="protein sequence ID" value="SVE10624.1"/>
    <property type="molecule type" value="Genomic_DNA"/>
</dbReference>
<name>A0A383ASF8_9ZZZZ</name>